<keyword evidence="2" id="KW-1185">Reference proteome</keyword>
<evidence type="ECO:0000313" key="2">
    <source>
        <dbReference type="Proteomes" id="UP000675431"/>
    </source>
</evidence>
<proteinExistence type="predicted"/>
<dbReference type="EMBL" id="JAGSIE010000021">
    <property type="protein sequence ID" value="MBR7554004.1"/>
    <property type="molecule type" value="Genomic_DNA"/>
</dbReference>
<dbReference type="AlphaFoldDB" id="A0A941HU57"/>
<name>A0A941HU57_9BACI</name>
<evidence type="ECO:0000313" key="1">
    <source>
        <dbReference type="EMBL" id="MBR7554004.1"/>
    </source>
</evidence>
<reference evidence="1 2" key="1">
    <citation type="submission" date="2021-04" db="EMBL/GenBank/DDBJ databases">
        <title>Allobacillus sp. nov. SKP8-2 isolated from shrimp paste.</title>
        <authorList>
            <person name="Tanasupawat S."/>
            <person name="Yiamsombat S."/>
            <person name="Kanchanasin P."/>
            <person name="Kuncharoen N."/>
        </authorList>
    </citation>
    <scope>NUCLEOTIDE SEQUENCE [LARGE SCALE GENOMIC DNA]</scope>
    <source>
        <strain evidence="1 2">SKP8-2</strain>
    </source>
</reference>
<comment type="caution">
    <text evidence="1">The sequence shown here is derived from an EMBL/GenBank/DDBJ whole genome shotgun (WGS) entry which is preliminary data.</text>
</comment>
<gene>
    <name evidence="1" type="ORF">KC820_07540</name>
</gene>
<protein>
    <submittedName>
        <fullName evidence="1">Uncharacterized protein</fullName>
    </submittedName>
</protein>
<accession>A0A941HU57</accession>
<sequence length="151" mass="17374">MKKKILITVLIVFIAVAWFINDQSKYTTYESAISEWSIDRKGIVEVEVEIDDKRNHKLVHSNSQEVIQSIIEKPKKMELKETDKTPSIDYLITIRTSTSTYSAANGSYYTIALGKEFVHLPDAAYKVVGENKLYDIIENTDFNWESKRPGH</sequence>
<dbReference type="RefSeq" id="WP_212369916.1">
    <property type="nucleotide sequence ID" value="NZ_JAGSIE010000021.1"/>
</dbReference>
<dbReference type="Proteomes" id="UP000675431">
    <property type="component" value="Unassembled WGS sequence"/>
</dbReference>
<organism evidence="1 2">
    <name type="scientific">Allobacillus saliphilus</name>
    <dbReference type="NCBI Taxonomy" id="2912308"/>
    <lineage>
        <taxon>Bacteria</taxon>
        <taxon>Bacillati</taxon>
        <taxon>Bacillota</taxon>
        <taxon>Bacilli</taxon>
        <taxon>Bacillales</taxon>
        <taxon>Bacillaceae</taxon>
        <taxon>Allobacillus</taxon>
    </lineage>
</organism>